<organism evidence="3 4">
    <name type="scientific">Anopheles arabiensis</name>
    <name type="common">Mosquito</name>
    <dbReference type="NCBI Taxonomy" id="7173"/>
    <lineage>
        <taxon>Eukaryota</taxon>
        <taxon>Metazoa</taxon>
        <taxon>Ecdysozoa</taxon>
        <taxon>Arthropoda</taxon>
        <taxon>Hexapoda</taxon>
        <taxon>Insecta</taxon>
        <taxon>Pterygota</taxon>
        <taxon>Neoptera</taxon>
        <taxon>Endopterygota</taxon>
        <taxon>Diptera</taxon>
        <taxon>Nematocera</taxon>
        <taxon>Culicoidea</taxon>
        <taxon>Culicidae</taxon>
        <taxon>Anophelinae</taxon>
        <taxon>Anopheles</taxon>
    </lineage>
</organism>
<proteinExistence type="inferred from homology"/>
<dbReference type="AlphaFoldDB" id="A0A8W7MTR5"/>
<feature type="compositionally biased region" description="Basic residues" evidence="2">
    <location>
        <begin position="26"/>
        <end position="36"/>
    </location>
</feature>
<reference evidence="4" key="1">
    <citation type="submission" date="2013-03" db="EMBL/GenBank/DDBJ databases">
        <title>The Genome Sequence of Anopheles arabiensis DONG5_A.</title>
        <authorList>
            <consortium name="The Broad Institute Genomics Platform"/>
            <person name="Neafsey D.E."/>
            <person name="Howell P."/>
            <person name="Walker B."/>
            <person name="Young S.K."/>
            <person name="Zeng Q."/>
            <person name="Gargeya S."/>
            <person name="Fitzgerald M."/>
            <person name="Haas B."/>
            <person name="Abouelleil A."/>
            <person name="Allen A.W."/>
            <person name="Alvarado L."/>
            <person name="Arachchi H.M."/>
            <person name="Berlin A.M."/>
            <person name="Chapman S.B."/>
            <person name="Gainer-Dewar J."/>
            <person name="Goldberg J."/>
            <person name="Griggs A."/>
            <person name="Gujja S."/>
            <person name="Hansen M."/>
            <person name="Howarth C."/>
            <person name="Imamovic A."/>
            <person name="Ireland A."/>
            <person name="Larimer J."/>
            <person name="McCowan C."/>
            <person name="Murphy C."/>
            <person name="Pearson M."/>
            <person name="Poon T.W."/>
            <person name="Priest M."/>
            <person name="Roberts A."/>
            <person name="Saif S."/>
            <person name="Shea T."/>
            <person name="Sisk P."/>
            <person name="Sykes S."/>
            <person name="Wortman J."/>
            <person name="Nusbaum C."/>
            <person name="Birren B."/>
        </authorList>
    </citation>
    <scope>NUCLEOTIDE SEQUENCE [LARGE SCALE GENOMIC DNA]</scope>
    <source>
        <strain evidence="4">Dongola</strain>
    </source>
</reference>
<dbReference type="EnsemblMetazoa" id="AARA018630-RB">
    <property type="protein sequence ID" value="AARA018630-PB"/>
    <property type="gene ID" value="AARA018630"/>
</dbReference>
<feature type="region of interest" description="Disordered" evidence="2">
    <location>
        <begin position="124"/>
        <end position="162"/>
    </location>
</feature>
<comment type="similarity">
    <text evidence="1">Belongs to the FAM89 family.</text>
</comment>
<reference evidence="3" key="2">
    <citation type="submission" date="2022-08" db="UniProtKB">
        <authorList>
            <consortium name="EnsemblMetazoa"/>
        </authorList>
    </citation>
    <scope>IDENTIFICATION</scope>
    <source>
        <strain evidence="3">Dongola</strain>
    </source>
</reference>
<evidence type="ECO:0000256" key="2">
    <source>
        <dbReference type="SAM" id="MobiDB-lite"/>
    </source>
</evidence>
<name>A0A8W7MTR5_ANOAR</name>
<keyword evidence="4" id="KW-1185">Reference proteome</keyword>
<dbReference type="PANTHER" id="PTHR46949:SF1">
    <property type="entry name" value="AT07979P2"/>
    <property type="match status" value="1"/>
</dbReference>
<dbReference type="EMBL" id="APCN01002461">
    <property type="status" value="NOT_ANNOTATED_CDS"/>
    <property type="molecule type" value="Genomic_DNA"/>
</dbReference>
<evidence type="ECO:0000313" key="3">
    <source>
        <dbReference type="EnsemblMetazoa" id="AARA018630-PA"/>
    </source>
</evidence>
<feature type="compositionally biased region" description="Low complexity" evidence="2">
    <location>
        <begin position="37"/>
        <end position="52"/>
    </location>
</feature>
<feature type="region of interest" description="Disordered" evidence="2">
    <location>
        <begin position="24"/>
        <end position="109"/>
    </location>
</feature>
<dbReference type="EnsemblMetazoa" id="AARA018630-RA">
    <property type="protein sequence ID" value="AARA018630-PA"/>
    <property type="gene ID" value="AARA018630"/>
</dbReference>
<feature type="compositionally biased region" description="Low complexity" evidence="2">
    <location>
        <begin position="79"/>
        <end position="93"/>
    </location>
</feature>
<sequence>MSLPGLPPLPKSLSGFDLAGMQFQSQHHHHQHHHHQQQQQQQQYHQQHPAQHNPHYPPTHHQSAHHAHPMQQPSYHGTSPHPSSNLPPSSQSPALNHHHTNPFIPMVGPAGLLHGGDSLASLEAAQQRGHSPVSSTLSGGSSSGRKASPQPGVGPASASTLDTQLAILRREMVSKRDRDAKDSRGGICYVIVHFFEAI</sequence>
<dbReference type="PANTHER" id="PTHR46949">
    <property type="entry name" value="LEUCINE REPEAT ADAPTER PROTEIN 25"/>
    <property type="match status" value="1"/>
</dbReference>
<accession>A0A8W7MTR5</accession>
<feature type="compositionally biased region" description="Low complexity" evidence="2">
    <location>
        <begin position="131"/>
        <end position="144"/>
    </location>
</feature>
<dbReference type="Proteomes" id="UP000075840">
    <property type="component" value="Unassembled WGS sequence"/>
</dbReference>
<evidence type="ECO:0000313" key="4">
    <source>
        <dbReference type="Proteomes" id="UP000075840"/>
    </source>
</evidence>
<protein>
    <submittedName>
        <fullName evidence="3">Uncharacterized protein</fullName>
    </submittedName>
</protein>
<evidence type="ECO:0000256" key="1">
    <source>
        <dbReference type="ARBA" id="ARBA00038125"/>
    </source>
</evidence>